<dbReference type="GO" id="GO:0004252">
    <property type="term" value="F:serine-type endopeptidase activity"/>
    <property type="evidence" value="ECO:0007669"/>
    <property type="project" value="TreeGrafter"/>
</dbReference>
<dbReference type="InterPro" id="IPR029411">
    <property type="entry name" value="RG-lyase_III"/>
</dbReference>
<dbReference type="Gene3D" id="2.40.10.120">
    <property type="match status" value="1"/>
</dbReference>
<evidence type="ECO:0000313" key="3">
    <source>
        <dbReference type="Proteomes" id="UP000769766"/>
    </source>
</evidence>
<gene>
    <name evidence="2" type="ORF">HYY20_10610</name>
</gene>
<dbReference type="EMBL" id="JACPRF010000325">
    <property type="protein sequence ID" value="MBI2877322.1"/>
    <property type="molecule type" value="Genomic_DNA"/>
</dbReference>
<proteinExistence type="predicted"/>
<dbReference type="SUPFAM" id="SSF50494">
    <property type="entry name" value="Trypsin-like serine proteases"/>
    <property type="match status" value="1"/>
</dbReference>
<feature type="domain" description="Rhamnogalacturonan lyase" evidence="1">
    <location>
        <begin position="273"/>
        <end position="424"/>
    </location>
</feature>
<reference evidence="2" key="1">
    <citation type="submission" date="2020-07" db="EMBL/GenBank/DDBJ databases">
        <title>Huge and variable diversity of episymbiotic CPR bacteria and DPANN archaea in groundwater ecosystems.</title>
        <authorList>
            <person name="He C.Y."/>
            <person name="Keren R."/>
            <person name="Whittaker M."/>
            <person name="Farag I.F."/>
            <person name="Doudna J."/>
            <person name="Cate J.H.D."/>
            <person name="Banfield J.F."/>
        </authorList>
    </citation>
    <scope>NUCLEOTIDE SEQUENCE</scope>
    <source>
        <strain evidence="2">NC_groundwater_672_Ag_B-0.1um_62_36</strain>
    </source>
</reference>
<dbReference type="Pfam" id="PF13365">
    <property type="entry name" value="Trypsin_2"/>
    <property type="match status" value="1"/>
</dbReference>
<comment type="caution">
    <text evidence="2">The sequence shown here is derived from an EMBL/GenBank/DDBJ whole genome shotgun (WGS) entry which is preliminary data.</text>
</comment>
<dbReference type="GO" id="GO:0006508">
    <property type="term" value="P:proteolysis"/>
    <property type="evidence" value="ECO:0007669"/>
    <property type="project" value="TreeGrafter"/>
</dbReference>
<organism evidence="2 3">
    <name type="scientific">Tectimicrobiota bacterium</name>
    <dbReference type="NCBI Taxonomy" id="2528274"/>
    <lineage>
        <taxon>Bacteria</taxon>
        <taxon>Pseudomonadati</taxon>
        <taxon>Nitrospinota/Tectimicrobiota group</taxon>
        <taxon>Candidatus Tectimicrobiota</taxon>
    </lineage>
</organism>
<evidence type="ECO:0000313" key="2">
    <source>
        <dbReference type="EMBL" id="MBI2877322.1"/>
    </source>
</evidence>
<dbReference type="Proteomes" id="UP000769766">
    <property type="component" value="Unassembled WGS sequence"/>
</dbReference>
<protein>
    <submittedName>
        <fullName evidence="2">Trypsin-like peptidase domain-containing protein</fullName>
    </submittedName>
</protein>
<name>A0A932CQ51_UNCTE</name>
<dbReference type="PANTHER" id="PTHR22939:SF129">
    <property type="entry name" value="SERINE PROTEASE HTRA2, MITOCHONDRIAL"/>
    <property type="match status" value="1"/>
</dbReference>
<dbReference type="PROSITE" id="PS51257">
    <property type="entry name" value="PROKAR_LIPOPROTEIN"/>
    <property type="match status" value="1"/>
</dbReference>
<dbReference type="PANTHER" id="PTHR22939">
    <property type="entry name" value="SERINE PROTEASE FAMILY S1C HTRA-RELATED"/>
    <property type="match status" value="1"/>
</dbReference>
<dbReference type="AlphaFoldDB" id="A0A932CQ51"/>
<dbReference type="InterPro" id="IPR009003">
    <property type="entry name" value="Peptidase_S1_PA"/>
</dbReference>
<evidence type="ECO:0000259" key="1">
    <source>
        <dbReference type="Pfam" id="PF14683"/>
    </source>
</evidence>
<dbReference type="Pfam" id="PF14683">
    <property type="entry name" value="CBM-like"/>
    <property type="match status" value="1"/>
</dbReference>
<accession>A0A932CQ51</accession>
<sequence length="426" mass="47812">MAEGRWNRVLGVVVVFWVAGVLGCVKRADQAVELPEPPFLLTSSEVLERYGPAVVRIDVYEWGRRKPGGGTGFLITRSGYILTCAHILETNFERTAIKVIRMDRSGREIRPELPASVVKLSKEDQQFLEEKDIALLKVSDDDFPFLKLANSQDVEAGEPLIYLGYPEDSLKQETLEGVLSAIHFRNRESSLPTFRTSLPFVPGNSGGPVLNHRGEVIGVAESVLRREGTPSEGYAIPINFFYPLLGKARVKLPLPRSGSMIPLKVSKASRKILWQIGQDDESYGEFAPDLEVIPKEFNESYAVGRQSVALFPRSLDSIHRVSISLHFHLTREEARRDLSLILDTAGGRGGEFLVGVLLERPDGEDPYYVGTYAFDTGAGKEFFPARYEVSLAREWLRPGENILVLRNDNQGRNRHSIYWDQIALQW</sequence>